<proteinExistence type="predicted"/>
<keyword evidence="2" id="KW-1185">Reference proteome</keyword>
<comment type="caution">
    <text evidence="1">The sequence shown here is derived from an EMBL/GenBank/DDBJ whole genome shotgun (WGS) entry which is preliminary data.</text>
</comment>
<organism evidence="1 2">
    <name type="scientific">Mycena metata</name>
    <dbReference type="NCBI Taxonomy" id="1033252"/>
    <lineage>
        <taxon>Eukaryota</taxon>
        <taxon>Fungi</taxon>
        <taxon>Dikarya</taxon>
        <taxon>Basidiomycota</taxon>
        <taxon>Agaricomycotina</taxon>
        <taxon>Agaricomycetes</taxon>
        <taxon>Agaricomycetidae</taxon>
        <taxon>Agaricales</taxon>
        <taxon>Marasmiineae</taxon>
        <taxon>Mycenaceae</taxon>
        <taxon>Mycena</taxon>
    </lineage>
</organism>
<dbReference type="Proteomes" id="UP001215598">
    <property type="component" value="Unassembled WGS sequence"/>
</dbReference>
<protein>
    <submittedName>
        <fullName evidence="1">Uncharacterized protein</fullName>
    </submittedName>
</protein>
<gene>
    <name evidence="1" type="ORF">B0H16DRAFT_1257439</name>
</gene>
<name>A0AAD7IJ22_9AGAR</name>
<feature type="non-terminal residue" evidence="1">
    <location>
        <position position="1"/>
    </location>
</feature>
<accession>A0AAD7IJ22</accession>
<dbReference type="EMBL" id="JARKIB010000094">
    <property type="protein sequence ID" value="KAJ7742646.1"/>
    <property type="molecule type" value="Genomic_DNA"/>
</dbReference>
<evidence type="ECO:0000313" key="2">
    <source>
        <dbReference type="Proteomes" id="UP001215598"/>
    </source>
</evidence>
<dbReference type="AlphaFoldDB" id="A0AAD7IJ22"/>
<reference evidence="1" key="1">
    <citation type="submission" date="2023-03" db="EMBL/GenBank/DDBJ databases">
        <title>Massive genome expansion in bonnet fungi (Mycena s.s.) driven by repeated elements and novel gene families across ecological guilds.</title>
        <authorList>
            <consortium name="Lawrence Berkeley National Laboratory"/>
            <person name="Harder C.B."/>
            <person name="Miyauchi S."/>
            <person name="Viragh M."/>
            <person name="Kuo A."/>
            <person name="Thoen E."/>
            <person name="Andreopoulos B."/>
            <person name="Lu D."/>
            <person name="Skrede I."/>
            <person name="Drula E."/>
            <person name="Henrissat B."/>
            <person name="Morin E."/>
            <person name="Kohler A."/>
            <person name="Barry K."/>
            <person name="LaButti K."/>
            <person name="Morin E."/>
            <person name="Salamov A."/>
            <person name="Lipzen A."/>
            <person name="Mereny Z."/>
            <person name="Hegedus B."/>
            <person name="Baldrian P."/>
            <person name="Stursova M."/>
            <person name="Weitz H."/>
            <person name="Taylor A."/>
            <person name="Grigoriev I.V."/>
            <person name="Nagy L.G."/>
            <person name="Martin F."/>
            <person name="Kauserud H."/>
        </authorList>
    </citation>
    <scope>NUCLEOTIDE SEQUENCE</scope>
    <source>
        <strain evidence="1">CBHHK182m</strain>
    </source>
</reference>
<evidence type="ECO:0000313" key="1">
    <source>
        <dbReference type="EMBL" id="KAJ7742646.1"/>
    </source>
</evidence>
<sequence>WLSQASHVFSRLQIMSNLEDYCVFHLSLPRITFTFTIGNAGGYPLPGYLFLCPQKNFRIGPTSFRWPKCPAYWSLDPSGVDRLSTEEAVRLRFPPFQLGTSTCGRSWDASVYASLRKFHQAKGFNPESQD</sequence>
<feature type="non-terminal residue" evidence="1">
    <location>
        <position position="130"/>
    </location>
</feature>